<comment type="caution">
    <text evidence="7">The sequence shown here is derived from an EMBL/GenBank/DDBJ whole genome shotgun (WGS) entry which is preliminary data.</text>
</comment>
<feature type="active site" evidence="4">
    <location>
        <position position="23"/>
    </location>
</feature>
<dbReference type="InterPro" id="IPR017968">
    <property type="entry name" value="Acylphosphatase_CS"/>
</dbReference>
<dbReference type="InterPro" id="IPR001792">
    <property type="entry name" value="Acylphosphatase-like_dom"/>
</dbReference>
<protein>
    <recommendedName>
        <fullName evidence="2 4">acylphosphatase</fullName>
        <ecNumber evidence="2 4">3.6.1.7</ecNumber>
    </recommendedName>
</protein>
<dbReference type="RefSeq" id="WP_111421877.1">
    <property type="nucleotide sequence ID" value="NZ_NPEX01000290.1"/>
</dbReference>
<evidence type="ECO:0000256" key="2">
    <source>
        <dbReference type="ARBA" id="ARBA00012150"/>
    </source>
</evidence>
<dbReference type="EMBL" id="NPEX01000290">
    <property type="protein sequence ID" value="RAI39428.1"/>
    <property type="molecule type" value="Genomic_DNA"/>
</dbReference>
<name>A0A327KVQ0_9BRAD</name>
<gene>
    <name evidence="7" type="ORF">CH341_25870</name>
</gene>
<evidence type="ECO:0000256" key="5">
    <source>
        <dbReference type="RuleBase" id="RU004168"/>
    </source>
</evidence>
<sequence length="102" mass="11151">MSGAAIIVRLLLVRGRVQGVGYRGWAEGEARRRDLEGWVRNRIGGAVEILVAGSPDRVEGFIAACRRGPFRARVDDLAVDPASARHLEQRRPGEAFSILSTI</sequence>
<dbReference type="InterPro" id="IPR036046">
    <property type="entry name" value="Acylphosphatase-like_dom_sf"/>
</dbReference>
<evidence type="ECO:0000313" key="7">
    <source>
        <dbReference type="EMBL" id="RAI39428.1"/>
    </source>
</evidence>
<dbReference type="Pfam" id="PF00708">
    <property type="entry name" value="Acylphosphatase"/>
    <property type="match status" value="1"/>
</dbReference>
<dbReference type="PANTHER" id="PTHR47268">
    <property type="entry name" value="ACYLPHOSPHATASE"/>
    <property type="match status" value="1"/>
</dbReference>
<dbReference type="InterPro" id="IPR020456">
    <property type="entry name" value="Acylphosphatase"/>
</dbReference>
<dbReference type="GO" id="GO:0003998">
    <property type="term" value="F:acylphosphatase activity"/>
    <property type="evidence" value="ECO:0007669"/>
    <property type="project" value="UniProtKB-EC"/>
</dbReference>
<dbReference type="SUPFAM" id="SSF54975">
    <property type="entry name" value="Acylphosphatase/BLUF domain-like"/>
    <property type="match status" value="1"/>
</dbReference>
<comment type="catalytic activity">
    <reaction evidence="3 4">
        <text>an acyl phosphate + H2O = a carboxylate + phosphate + H(+)</text>
        <dbReference type="Rhea" id="RHEA:14965"/>
        <dbReference type="ChEBI" id="CHEBI:15377"/>
        <dbReference type="ChEBI" id="CHEBI:15378"/>
        <dbReference type="ChEBI" id="CHEBI:29067"/>
        <dbReference type="ChEBI" id="CHEBI:43474"/>
        <dbReference type="ChEBI" id="CHEBI:59918"/>
        <dbReference type="EC" id="3.6.1.7"/>
    </reaction>
</comment>
<dbReference type="PROSITE" id="PS51160">
    <property type="entry name" value="ACYLPHOSPHATASE_3"/>
    <property type="match status" value="1"/>
</dbReference>
<comment type="similarity">
    <text evidence="1 5">Belongs to the acylphosphatase family.</text>
</comment>
<reference evidence="7 8" key="1">
    <citation type="submission" date="2017-07" db="EMBL/GenBank/DDBJ databases">
        <title>Draft Genome Sequences of Select Purple Nonsulfur Bacteria.</title>
        <authorList>
            <person name="Lasarre B."/>
            <person name="Mckinlay J.B."/>
        </authorList>
    </citation>
    <scope>NUCLEOTIDE SEQUENCE [LARGE SCALE GENOMIC DNA]</scope>
    <source>
        <strain evidence="7 8">DSM 5909</strain>
    </source>
</reference>
<dbReference type="Proteomes" id="UP000249130">
    <property type="component" value="Unassembled WGS sequence"/>
</dbReference>
<dbReference type="Gene3D" id="3.30.70.100">
    <property type="match status" value="1"/>
</dbReference>
<dbReference type="PANTHER" id="PTHR47268:SF4">
    <property type="entry name" value="ACYLPHOSPHATASE"/>
    <property type="match status" value="1"/>
</dbReference>
<dbReference type="AlphaFoldDB" id="A0A327KVQ0"/>
<evidence type="ECO:0000313" key="8">
    <source>
        <dbReference type="Proteomes" id="UP000249130"/>
    </source>
</evidence>
<organism evidence="7 8">
    <name type="scientific">Rhodoplanes roseus</name>
    <dbReference type="NCBI Taxonomy" id="29409"/>
    <lineage>
        <taxon>Bacteria</taxon>
        <taxon>Pseudomonadati</taxon>
        <taxon>Pseudomonadota</taxon>
        <taxon>Alphaproteobacteria</taxon>
        <taxon>Hyphomicrobiales</taxon>
        <taxon>Nitrobacteraceae</taxon>
        <taxon>Rhodoplanes</taxon>
    </lineage>
</organism>
<dbReference type="EC" id="3.6.1.7" evidence="2 4"/>
<keyword evidence="4 7" id="KW-0378">Hydrolase</keyword>
<evidence type="ECO:0000256" key="1">
    <source>
        <dbReference type="ARBA" id="ARBA00005614"/>
    </source>
</evidence>
<accession>A0A327KVQ0</accession>
<evidence type="ECO:0000256" key="3">
    <source>
        <dbReference type="ARBA" id="ARBA00047645"/>
    </source>
</evidence>
<evidence type="ECO:0000256" key="4">
    <source>
        <dbReference type="PROSITE-ProRule" id="PRU00520"/>
    </source>
</evidence>
<feature type="active site" evidence="4">
    <location>
        <position position="41"/>
    </location>
</feature>
<feature type="domain" description="Acylphosphatase-like" evidence="6">
    <location>
        <begin position="8"/>
        <end position="100"/>
    </location>
</feature>
<keyword evidence="8" id="KW-1185">Reference proteome</keyword>
<proteinExistence type="inferred from homology"/>
<dbReference type="NCBIfam" id="NF010996">
    <property type="entry name" value="PRK14421.1"/>
    <property type="match status" value="1"/>
</dbReference>
<dbReference type="OrthoDB" id="5295388at2"/>
<evidence type="ECO:0000259" key="6">
    <source>
        <dbReference type="PROSITE" id="PS51160"/>
    </source>
</evidence>
<dbReference type="PROSITE" id="PS00151">
    <property type="entry name" value="ACYLPHOSPHATASE_2"/>
    <property type="match status" value="1"/>
</dbReference>